<dbReference type="NCBIfam" id="TIGR03716">
    <property type="entry name" value="R_switched_YkoY"/>
    <property type="match status" value="1"/>
</dbReference>
<feature type="transmembrane region" description="Helical" evidence="6">
    <location>
        <begin position="79"/>
        <end position="95"/>
    </location>
</feature>
<feature type="transmembrane region" description="Helical" evidence="6">
    <location>
        <begin position="20"/>
        <end position="42"/>
    </location>
</feature>
<dbReference type="RefSeq" id="WP_152097864.1">
    <property type="nucleotide sequence ID" value="NZ_AP021861.1"/>
</dbReference>
<feature type="transmembrane region" description="Helical" evidence="6">
    <location>
        <begin position="200"/>
        <end position="221"/>
    </location>
</feature>
<dbReference type="GO" id="GO:0016020">
    <property type="term" value="C:membrane"/>
    <property type="evidence" value="ECO:0007669"/>
    <property type="project" value="UniProtKB-SubCell"/>
</dbReference>
<dbReference type="PANTHER" id="PTHR30238:SF6">
    <property type="entry name" value="TERC-LIKE PROTEIN"/>
    <property type="match status" value="1"/>
</dbReference>
<dbReference type="KEGG" id="lpav:PLANPX_1392"/>
<evidence type="ECO:0000313" key="7">
    <source>
        <dbReference type="EMBL" id="BBO31780.1"/>
    </source>
</evidence>
<comment type="similarity">
    <text evidence="2">Belongs to the TerC family.</text>
</comment>
<keyword evidence="8" id="KW-1185">Reference proteome</keyword>
<feature type="transmembrane region" description="Helical" evidence="6">
    <location>
        <begin position="157"/>
        <end position="180"/>
    </location>
</feature>
<evidence type="ECO:0000256" key="2">
    <source>
        <dbReference type="ARBA" id="ARBA00007511"/>
    </source>
</evidence>
<dbReference type="InterPro" id="IPR022493">
    <property type="entry name" value="CHP03716_TM_YkoY"/>
</dbReference>
<gene>
    <name evidence="7" type="ORF">PLANPX_1392</name>
</gene>
<protein>
    <recommendedName>
        <fullName evidence="9">Integral membrane protein TerC</fullName>
    </recommendedName>
</protein>
<dbReference type="EMBL" id="AP021861">
    <property type="protein sequence ID" value="BBO31780.1"/>
    <property type="molecule type" value="Genomic_DNA"/>
</dbReference>
<dbReference type="AlphaFoldDB" id="A0A5K7X5H8"/>
<evidence type="ECO:0000256" key="3">
    <source>
        <dbReference type="ARBA" id="ARBA00022692"/>
    </source>
</evidence>
<evidence type="ECO:0000313" key="8">
    <source>
        <dbReference type="Proteomes" id="UP000326837"/>
    </source>
</evidence>
<evidence type="ECO:0000256" key="6">
    <source>
        <dbReference type="SAM" id="Phobius"/>
    </source>
</evidence>
<evidence type="ECO:0000256" key="5">
    <source>
        <dbReference type="ARBA" id="ARBA00023136"/>
    </source>
</evidence>
<dbReference type="InterPro" id="IPR005496">
    <property type="entry name" value="Integral_membrane_TerC"/>
</dbReference>
<keyword evidence="4 6" id="KW-1133">Transmembrane helix</keyword>
<feature type="transmembrane region" description="Helical" evidence="6">
    <location>
        <begin position="233"/>
        <end position="251"/>
    </location>
</feature>
<sequence>MILADIQVYGQSIGWGDLAIVGLLVLLEGALSIDNALVLGLLAKRLPKEQQQKALTYGLVGAFAFRFIAVFMATLLLKWRIVKLIGGGYLVYIAVKHMFFESGEDDGEVHVSASGEPTLLHEVTGQPLTEAQEVEEIDQRAPLPVPETAKSRKTAKFWPTVLVIELTDIAFAVDSILAAIGVLPPKPKGMAADAVHPKLWVVIVGGLLGVILMRFAAVVFIKLLERFPRFATAAYVLVLVIGAKLLIDWGFNSAEHPHQVDFHSPSAPEFWLFWGAMAAAFGIGFLPKKGGAKH</sequence>
<feature type="transmembrane region" description="Helical" evidence="6">
    <location>
        <begin position="54"/>
        <end position="73"/>
    </location>
</feature>
<keyword evidence="3 6" id="KW-0812">Transmembrane</keyword>
<reference evidence="8" key="1">
    <citation type="submission" date="2019-10" db="EMBL/GenBank/DDBJ databases">
        <title>Lacipirellula parvula gen. nov., sp. nov., representing a lineage of planctomycetes widespread in freshwater anoxic habitats, and description of the family Lacipirellulaceae.</title>
        <authorList>
            <person name="Dedysh S.N."/>
            <person name="Kulichevskaya I.S."/>
            <person name="Beletsky A.V."/>
            <person name="Rakitin A.L."/>
            <person name="Mardanov A.V."/>
            <person name="Ivanova A.A."/>
            <person name="Saltykova V.X."/>
            <person name="Rijpstra W.I.C."/>
            <person name="Sinninghe Damste J.S."/>
            <person name="Ravin N.V."/>
        </authorList>
    </citation>
    <scope>NUCLEOTIDE SEQUENCE [LARGE SCALE GENOMIC DNA]</scope>
    <source>
        <strain evidence="8">PX69</strain>
    </source>
</reference>
<dbReference type="Pfam" id="PF03741">
    <property type="entry name" value="TerC"/>
    <property type="match status" value="1"/>
</dbReference>
<feature type="transmembrane region" description="Helical" evidence="6">
    <location>
        <begin position="271"/>
        <end position="287"/>
    </location>
</feature>
<comment type="subcellular location">
    <subcellularLocation>
        <location evidence="1">Membrane</location>
        <topology evidence="1">Multi-pass membrane protein</topology>
    </subcellularLocation>
</comment>
<keyword evidence="5 6" id="KW-0472">Membrane</keyword>
<dbReference type="Proteomes" id="UP000326837">
    <property type="component" value="Chromosome"/>
</dbReference>
<evidence type="ECO:0000256" key="4">
    <source>
        <dbReference type="ARBA" id="ARBA00022989"/>
    </source>
</evidence>
<organism evidence="7 8">
    <name type="scientific">Lacipirellula parvula</name>
    <dbReference type="NCBI Taxonomy" id="2650471"/>
    <lineage>
        <taxon>Bacteria</taxon>
        <taxon>Pseudomonadati</taxon>
        <taxon>Planctomycetota</taxon>
        <taxon>Planctomycetia</taxon>
        <taxon>Pirellulales</taxon>
        <taxon>Lacipirellulaceae</taxon>
        <taxon>Lacipirellula</taxon>
    </lineage>
</organism>
<name>A0A5K7X5H8_9BACT</name>
<proteinExistence type="inferred from homology"/>
<accession>A0A5K7X5H8</accession>
<dbReference type="PANTHER" id="PTHR30238">
    <property type="entry name" value="MEMBRANE BOUND PREDICTED REDOX MODULATOR"/>
    <property type="match status" value="1"/>
</dbReference>
<evidence type="ECO:0008006" key="9">
    <source>
        <dbReference type="Google" id="ProtNLM"/>
    </source>
</evidence>
<evidence type="ECO:0000256" key="1">
    <source>
        <dbReference type="ARBA" id="ARBA00004141"/>
    </source>
</evidence>